<keyword evidence="4" id="KW-0862">Zinc</keyword>
<gene>
    <name evidence="7" type="ORF">Pro02_74340</name>
</gene>
<dbReference type="Pfam" id="PF00413">
    <property type="entry name" value="Peptidase_M10"/>
    <property type="match status" value="1"/>
</dbReference>
<evidence type="ECO:0000256" key="4">
    <source>
        <dbReference type="ARBA" id="ARBA00022833"/>
    </source>
</evidence>
<dbReference type="GO" id="GO:0008270">
    <property type="term" value="F:zinc ion binding"/>
    <property type="evidence" value="ECO:0007669"/>
    <property type="project" value="InterPro"/>
</dbReference>
<dbReference type="InterPro" id="IPR001818">
    <property type="entry name" value="Pept_M10_metallopeptidase"/>
</dbReference>
<accession>A0A8J3WIN4</accession>
<dbReference type="SUPFAM" id="SSF55486">
    <property type="entry name" value="Metalloproteases ('zincins'), catalytic domain"/>
    <property type="match status" value="1"/>
</dbReference>
<protein>
    <recommendedName>
        <fullName evidence="6">Peptidase M10 metallopeptidase domain-containing protein</fullName>
    </recommendedName>
</protein>
<proteinExistence type="predicted"/>
<comment type="caution">
    <text evidence="7">The sequence shown here is derived from an EMBL/GenBank/DDBJ whole genome shotgun (WGS) entry which is preliminary data.</text>
</comment>
<dbReference type="Gene3D" id="3.40.390.10">
    <property type="entry name" value="Collagenase (Catalytic Domain)"/>
    <property type="match status" value="1"/>
</dbReference>
<evidence type="ECO:0000256" key="2">
    <source>
        <dbReference type="ARBA" id="ARBA00022723"/>
    </source>
</evidence>
<dbReference type="GO" id="GO:0031012">
    <property type="term" value="C:extracellular matrix"/>
    <property type="evidence" value="ECO:0007669"/>
    <property type="project" value="InterPro"/>
</dbReference>
<name>A0A8J3WIN4_PLARO</name>
<keyword evidence="1" id="KW-0645">Protease</keyword>
<evidence type="ECO:0000256" key="1">
    <source>
        <dbReference type="ARBA" id="ARBA00022670"/>
    </source>
</evidence>
<evidence type="ECO:0000256" key="5">
    <source>
        <dbReference type="SAM" id="MobiDB-lite"/>
    </source>
</evidence>
<sequence>MTGRSTRILPVALALFAAFITLVVSVASTVDEVLTPTGAAPAPAPELTPEPAHEPAHEDETIAVAGSDLLVTVDAVYPGGRKASWTETGTSTTTTSLATTFTSTTSTAANAAGSRASAATAAAQCRDRAYALAKWRVKGRLGWTYNPSGAPSAVGRTALTEIKSAVQYLVAGKNVCRLPGPFKVGQAYKGATKLVPAVTATSRSTGCGKEDGNSVVGWKRLGSTALAVTCTWWTRTGQVVSADIAINTRYTWFSSRPSRCSSSFDLRSVLVHEWGHAYGLNHVSPAQHGTQVMASTIPACAVVRTLGAGDHAAMRKLYGVS</sequence>
<feature type="domain" description="Peptidase M10 metallopeptidase" evidence="6">
    <location>
        <begin position="239"/>
        <end position="319"/>
    </location>
</feature>
<feature type="region of interest" description="Disordered" evidence="5">
    <location>
        <begin position="37"/>
        <end position="57"/>
    </location>
</feature>
<dbReference type="Proteomes" id="UP000655044">
    <property type="component" value="Unassembled WGS sequence"/>
</dbReference>
<evidence type="ECO:0000256" key="3">
    <source>
        <dbReference type="ARBA" id="ARBA00022801"/>
    </source>
</evidence>
<dbReference type="AlphaFoldDB" id="A0A8J3WIN4"/>
<keyword evidence="8" id="KW-1185">Reference proteome</keyword>
<evidence type="ECO:0000313" key="8">
    <source>
        <dbReference type="Proteomes" id="UP000655044"/>
    </source>
</evidence>
<dbReference type="InterPro" id="IPR024079">
    <property type="entry name" value="MetalloPept_cat_dom_sf"/>
</dbReference>
<keyword evidence="3" id="KW-0378">Hydrolase</keyword>
<dbReference type="GO" id="GO:0006508">
    <property type="term" value="P:proteolysis"/>
    <property type="evidence" value="ECO:0007669"/>
    <property type="project" value="UniProtKB-KW"/>
</dbReference>
<reference evidence="7" key="1">
    <citation type="submission" date="2021-01" db="EMBL/GenBank/DDBJ databases">
        <title>Whole genome shotgun sequence of Planobispora rosea NBRC 15558.</title>
        <authorList>
            <person name="Komaki H."/>
            <person name="Tamura T."/>
        </authorList>
    </citation>
    <scope>NUCLEOTIDE SEQUENCE</scope>
    <source>
        <strain evidence="7">NBRC 15558</strain>
    </source>
</reference>
<dbReference type="GO" id="GO:0004222">
    <property type="term" value="F:metalloendopeptidase activity"/>
    <property type="evidence" value="ECO:0007669"/>
    <property type="project" value="InterPro"/>
</dbReference>
<dbReference type="EMBL" id="BOOI01000099">
    <property type="protein sequence ID" value="GIH89026.1"/>
    <property type="molecule type" value="Genomic_DNA"/>
</dbReference>
<dbReference type="OrthoDB" id="3691947at2"/>
<dbReference type="RefSeq" id="WP_068922244.1">
    <property type="nucleotide sequence ID" value="NZ_BMQP01000028.1"/>
</dbReference>
<organism evidence="7 8">
    <name type="scientific">Planobispora rosea</name>
    <dbReference type="NCBI Taxonomy" id="35762"/>
    <lineage>
        <taxon>Bacteria</taxon>
        <taxon>Bacillati</taxon>
        <taxon>Actinomycetota</taxon>
        <taxon>Actinomycetes</taxon>
        <taxon>Streptosporangiales</taxon>
        <taxon>Streptosporangiaceae</taxon>
        <taxon>Planobispora</taxon>
    </lineage>
</organism>
<evidence type="ECO:0000313" key="7">
    <source>
        <dbReference type="EMBL" id="GIH89026.1"/>
    </source>
</evidence>
<keyword evidence="2" id="KW-0479">Metal-binding</keyword>
<evidence type="ECO:0000259" key="6">
    <source>
        <dbReference type="Pfam" id="PF00413"/>
    </source>
</evidence>